<proteinExistence type="predicted"/>
<accession>A0AAV4V9Z5</accession>
<gene>
    <name evidence="2" type="ORF">CEXT_665971</name>
</gene>
<feature type="compositionally biased region" description="Basic and acidic residues" evidence="1">
    <location>
        <begin position="107"/>
        <end position="129"/>
    </location>
</feature>
<sequence>MRRVTALAPSFWWAGIAQRTIPPRRWVAMPFRTCSLKDVRRLDNLAPKKKKVTRRNETLCLYLSRKEISETIFPLQGVGGLSTYTPSVLRTVDNFEPGMFRPSSALPEKEDDKNRNSEEEENKEVRDDGDAHRSILFAEDYGIMTLHCGSSKTLGGMTRLLELKS</sequence>
<reference evidence="2 3" key="1">
    <citation type="submission" date="2021-06" db="EMBL/GenBank/DDBJ databases">
        <title>Caerostris extrusa draft genome.</title>
        <authorList>
            <person name="Kono N."/>
            <person name="Arakawa K."/>
        </authorList>
    </citation>
    <scope>NUCLEOTIDE SEQUENCE [LARGE SCALE GENOMIC DNA]</scope>
</reference>
<dbReference type="AlphaFoldDB" id="A0AAV4V9Z5"/>
<name>A0AAV4V9Z5_CAEEX</name>
<evidence type="ECO:0000256" key="1">
    <source>
        <dbReference type="SAM" id="MobiDB-lite"/>
    </source>
</evidence>
<evidence type="ECO:0000313" key="2">
    <source>
        <dbReference type="EMBL" id="GIY67075.1"/>
    </source>
</evidence>
<organism evidence="2 3">
    <name type="scientific">Caerostris extrusa</name>
    <name type="common">Bark spider</name>
    <name type="synonym">Caerostris bankana</name>
    <dbReference type="NCBI Taxonomy" id="172846"/>
    <lineage>
        <taxon>Eukaryota</taxon>
        <taxon>Metazoa</taxon>
        <taxon>Ecdysozoa</taxon>
        <taxon>Arthropoda</taxon>
        <taxon>Chelicerata</taxon>
        <taxon>Arachnida</taxon>
        <taxon>Araneae</taxon>
        <taxon>Araneomorphae</taxon>
        <taxon>Entelegynae</taxon>
        <taxon>Araneoidea</taxon>
        <taxon>Araneidae</taxon>
        <taxon>Caerostris</taxon>
    </lineage>
</organism>
<dbReference type="EMBL" id="BPLR01014197">
    <property type="protein sequence ID" value="GIY67075.1"/>
    <property type="molecule type" value="Genomic_DNA"/>
</dbReference>
<comment type="caution">
    <text evidence="2">The sequence shown here is derived from an EMBL/GenBank/DDBJ whole genome shotgun (WGS) entry which is preliminary data.</text>
</comment>
<dbReference type="Proteomes" id="UP001054945">
    <property type="component" value="Unassembled WGS sequence"/>
</dbReference>
<evidence type="ECO:0000313" key="3">
    <source>
        <dbReference type="Proteomes" id="UP001054945"/>
    </source>
</evidence>
<protein>
    <submittedName>
        <fullName evidence="2">Uncharacterized protein</fullName>
    </submittedName>
</protein>
<feature type="region of interest" description="Disordered" evidence="1">
    <location>
        <begin position="95"/>
        <end position="129"/>
    </location>
</feature>
<keyword evidence="3" id="KW-1185">Reference proteome</keyword>